<evidence type="ECO:0000313" key="22">
    <source>
        <dbReference type="Proteomes" id="UP000811619"/>
    </source>
</evidence>
<evidence type="ECO:0000256" key="1">
    <source>
        <dbReference type="ARBA" id="ARBA00004273"/>
    </source>
</evidence>
<evidence type="ECO:0000256" key="11">
    <source>
        <dbReference type="ARBA" id="ARBA00022792"/>
    </source>
</evidence>
<dbReference type="GO" id="GO:0005759">
    <property type="term" value="C:mitochondrial matrix"/>
    <property type="evidence" value="ECO:0007669"/>
    <property type="project" value="UniProtKB-SubCell"/>
</dbReference>
<evidence type="ECO:0000256" key="10">
    <source>
        <dbReference type="ARBA" id="ARBA00022741"/>
    </source>
</evidence>
<comment type="function">
    <text evidence="17">Catalyzes conversion of folates to polyglutamate derivatives allowing concentration of folate compounds in the cell and the intracellular retention of these cofactors, which are important substrates for most of the folate-dependent enzymes that are involved in one-carbon transfer reactions involved in purine, pyrimidine and amino acid synthesis.</text>
</comment>
<keyword evidence="8 17" id="KW-0436">Ligase</keyword>
<dbReference type="PIRSF" id="PIRSF038895">
    <property type="entry name" value="FPGS"/>
    <property type="match status" value="1"/>
</dbReference>
<keyword evidence="10 18" id="KW-0547">Nucleotide-binding</keyword>
<accession>A0A8K0JHM1</accession>
<organism evidence="21 22">
    <name type="scientific">Claviceps africana</name>
    <dbReference type="NCBI Taxonomy" id="83212"/>
    <lineage>
        <taxon>Eukaryota</taxon>
        <taxon>Fungi</taxon>
        <taxon>Dikarya</taxon>
        <taxon>Ascomycota</taxon>
        <taxon>Pezizomycotina</taxon>
        <taxon>Sordariomycetes</taxon>
        <taxon>Hypocreomycetidae</taxon>
        <taxon>Hypocreales</taxon>
        <taxon>Clavicipitaceae</taxon>
        <taxon>Claviceps</taxon>
    </lineage>
</organism>
<dbReference type="Gene3D" id="3.90.190.20">
    <property type="entry name" value="Mur ligase, C-terminal domain"/>
    <property type="match status" value="1"/>
</dbReference>
<dbReference type="GO" id="GO:0004326">
    <property type="term" value="F:tetrahydrofolylpolyglutamate synthase activity"/>
    <property type="evidence" value="ECO:0007669"/>
    <property type="project" value="UniProtKB-EC"/>
</dbReference>
<evidence type="ECO:0000256" key="12">
    <source>
        <dbReference type="ARBA" id="ARBA00022840"/>
    </source>
</evidence>
<dbReference type="Gene3D" id="3.40.1190.10">
    <property type="entry name" value="Mur-like, catalytic domain"/>
    <property type="match status" value="1"/>
</dbReference>
<dbReference type="UniPathway" id="UPA00850"/>
<dbReference type="SUPFAM" id="SSF53623">
    <property type="entry name" value="MurD-like peptide ligases, catalytic domain"/>
    <property type="match status" value="1"/>
</dbReference>
<comment type="similarity">
    <text evidence="5 17">Belongs to the folylpolyglutamate synthase family.</text>
</comment>
<evidence type="ECO:0000256" key="17">
    <source>
        <dbReference type="PIRNR" id="PIRNR038895"/>
    </source>
</evidence>
<feature type="binding site" evidence="18">
    <location>
        <position position="408"/>
    </location>
    <ligand>
        <name>ATP</name>
        <dbReference type="ChEBI" id="CHEBI:30616"/>
    </ligand>
</feature>
<dbReference type="Proteomes" id="UP000811619">
    <property type="component" value="Unassembled WGS sequence"/>
</dbReference>
<evidence type="ECO:0000256" key="18">
    <source>
        <dbReference type="PIRSR" id="PIRSR038895-1"/>
    </source>
</evidence>
<dbReference type="InterPro" id="IPR036615">
    <property type="entry name" value="Mur_ligase_C_dom_sf"/>
</dbReference>
<evidence type="ECO:0000256" key="20">
    <source>
        <dbReference type="SAM" id="MobiDB-lite"/>
    </source>
</evidence>
<comment type="caution">
    <text evidence="21">The sequence shown here is derived from an EMBL/GenBank/DDBJ whole genome shotgun (WGS) entry which is preliminary data.</text>
</comment>
<comment type="pathway">
    <text evidence="4 17">Cofactor biosynthesis; tetrahydrofolylpolyglutamate biosynthesis.</text>
</comment>
<dbReference type="InterPro" id="IPR036565">
    <property type="entry name" value="Mur-like_cat_sf"/>
</dbReference>
<dbReference type="PROSITE" id="PS01012">
    <property type="entry name" value="FOLYLPOLYGLU_SYNT_2"/>
    <property type="match status" value="1"/>
</dbReference>
<keyword evidence="14" id="KW-0496">Mitochondrion</keyword>
<dbReference type="InterPro" id="IPR001645">
    <property type="entry name" value="Folylpolyglutamate_synth"/>
</dbReference>
<dbReference type="InterPro" id="IPR023600">
    <property type="entry name" value="Folylpolyglutamate_synth_euk"/>
</dbReference>
<dbReference type="EC" id="6.3.2.17" evidence="17"/>
<sequence length="556" mass="59728">MVIVKLAARGWRPHHQILCGSTPRLATRLSSSETTAAASATRPQRSVGSMSRSYQDALLKLALLQSNRAVTHLFDSNAPGAGAQASTRDLNAAALPEMLEWLRRAGYSPDDLSRMRHIHVAGTKGKGSVCAFATAMLRGYDTVGTYTSPHLVSPRERIAINGKPLSQDVFAAYFFDLWDRFTESAKNPDGGAAMDAATAEGPASKPFFFRFLTILAWHVFLREGIRSVVMECGIGGQYDATNVLPAGAVSAAVVTHLGVDHVAMLGDTVEEIAWHKAGIFKSGVKAFTVKARDRPGVMEVLRARARETGAVLVELEEEDVDAWGRTTNVEGNLQGGFQKQNQALAVMAVKEHVRGLSAAGRETSSSTSSSSSLLDEALPDQMARGLATASLRGRCEVLQHQGSAWLLDGAHTPDSLEQVAKWAAAQEKRSPAGADAKDENSDLVLLFNQQERNAPALLKTLVEALQRETGRRDVFSHAVFTRNDLEPHPLLAVQEGAAAMMKSLCPACVTVVTDNVVRGVEEARRGLGGKRSRVLVTGSLHLVGGVMRVLEPDSVL</sequence>
<feature type="region of interest" description="Disordered" evidence="20">
    <location>
        <begin position="30"/>
        <end position="49"/>
    </location>
</feature>
<comment type="subcellular location">
    <subcellularLocation>
        <location evidence="3">Cytoplasm</location>
    </subcellularLocation>
    <subcellularLocation>
        <location evidence="1">Mitochondrion inner membrane</location>
    </subcellularLocation>
    <subcellularLocation>
        <location evidence="2">Mitochondrion matrix</location>
    </subcellularLocation>
</comment>
<keyword evidence="13 19" id="KW-0460">Magnesium</keyword>
<dbReference type="NCBIfam" id="TIGR01499">
    <property type="entry name" value="folC"/>
    <property type="match status" value="1"/>
</dbReference>
<evidence type="ECO:0000256" key="16">
    <source>
        <dbReference type="ARBA" id="ARBA00047493"/>
    </source>
</evidence>
<evidence type="ECO:0000256" key="19">
    <source>
        <dbReference type="PIRSR" id="PIRSR038895-2"/>
    </source>
</evidence>
<keyword evidence="11" id="KW-0999">Mitochondrion inner membrane</keyword>
<dbReference type="PANTHER" id="PTHR11136:SF5">
    <property type="entry name" value="FOLYLPOLYGLUTAMATE SYNTHASE, MITOCHONDRIAL"/>
    <property type="match status" value="1"/>
</dbReference>
<dbReference type="AlphaFoldDB" id="A0A8K0JHM1"/>
<dbReference type="GO" id="GO:0005743">
    <property type="term" value="C:mitochondrial inner membrane"/>
    <property type="evidence" value="ECO:0007669"/>
    <property type="project" value="UniProtKB-SubCell"/>
</dbReference>
<evidence type="ECO:0000313" key="21">
    <source>
        <dbReference type="EMBL" id="KAG5929595.1"/>
    </source>
</evidence>
<comment type="cofactor">
    <cofactor evidence="17">
        <name>a monovalent cation</name>
        <dbReference type="ChEBI" id="CHEBI:60242"/>
    </cofactor>
    <text evidence="17">A monovalent cation.</text>
</comment>
<feature type="binding site" evidence="18">
    <location>
        <position position="394"/>
    </location>
    <ligand>
        <name>ATP</name>
        <dbReference type="ChEBI" id="CHEBI:30616"/>
    </ligand>
</feature>
<dbReference type="GO" id="GO:0046872">
    <property type="term" value="F:metal ion binding"/>
    <property type="evidence" value="ECO:0007669"/>
    <property type="project" value="UniProtKB-KW"/>
</dbReference>
<feature type="compositionally biased region" description="Low complexity" evidence="20">
    <location>
        <begin position="30"/>
        <end position="42"/>
    </location>
</feature>
<dbReference type="OrthoDB" id="10261039at2759"/>
<feature type="binding site" evidence="19">
    <location>
        <position position="148"/>
    </location>
    <ligand>
        <name>Mg(2+)</name>
        <dbReference type="ChEBI" id="CHEBI:18420"/>
        <label>1</label>
    </ligand>
</feature>
<evidence type="ECO:0000256" key="14">
    <source>
        <dbReference type="ARBA" id="ARBA00023128"/>
    </source>
</evidence>
<evidence type="ECO:0000256" key="2">
    <source>
        <dbReference type="ARBA" id="ARBA00004305"/>
    </source>
</evidence>
<evidence type="ECO:0000256" key="4">
    <source>
        <dbReference type="ARBA" id="ARBA00005150"/>
    </source>
</evidence>
<dbReference type="GO" id="GO:0005524">
    <property type="term" value="F:ATP binding"/>
    <property type="evidence" value="ECO:0007669"/>
    <property type="project" value="UniProtKB-KW"/>
</dbReference>
<gene>
    <name evidence="21" type="ORF">E4U42_005299</name>
</gene>
<keyword evidence="22" id="KW-1185">Reference proteome</keyword>
<reference evidence="21" key="1">
    <citation type="journal article" date="2020" name="bioRxiv">
        <title>Whole genome comparisons of ergot fungi reveals the divergence and evolution of species within the genus Claviceps are the result of varying mechanisms driving genome evolution and host range expansion.</title>
        <authorList>
            <person name="Wyka S.A."/>
            <person name="Mondo S.J."/>
            <person name="Liu M."/>
            <person name="Dettman J."/>
            <person name="Nalam V."/>
            <person name="Broders K.D."/>
        </authorList>
    </citation>
    <scope>NUCLEOTIDE SEQUENCE</scope>
    <source>
        <strain evidence="21">CCC 489</strain>
    </source>
</reference>
<dbReference type="GO" id="GO:0005829">
    <property type="term" value="C:cytosol"/>
    <property type="evidence" value="ECO:0007669"/>
    <property type="project" value="TreeGrafter"/>
</dbReference>
<keyword evidence="9 19" id="KW-0479">Metal-binding</keyword>
<protein>
    <recommendedName>
        <fullName evidence="17">Folylpolyglutamate synthase</fullName>
        <ecNumber evidence="17">6.3.2.17</ecNumber>
    </recommendedName>
    <alternativeName>
        <fullName evidence="17">Folylpoly-gamma-glutamate synthetase</fullName>
    </alternativeName>
    <alternativeName>
        <fullName evidence="17">Tetrahydrofolylpolyglutamate synthase</fullName>
    </alternativeName>
</protein>
<proteinExistence type="inferred from homology"/>
<dbReference type="PANTHER" id="PTHR11136">
    <property type="entry name" value="FOLYLPOLYGLUTAMATE SYNTHASE-RELATED"/>
    <property type="match status" value="1"/>
</dbReference>
<comment type="catalytic activity">
    <reaction evidence="16 17">
        <text>(6S)-5,6,7,8-tetrahydrofolyl-(gamma-L-Glu)(n) + L-glutamate + ATP = (6S)-5,6,7,8-tetrahydrofolyl-(gamma-L-Glu)(n+1) + ADP + phosphate + H(+)</text>
        <dbReference type="Rhea" id="RHEA:10580"/>
        <dbReference type="Rhea" id="RHEA-COMP:14738"/>
        <dbReference type="Rhea" id="RHEA-COMP:14740"/>
        <dbReference type="ChEBI" id="CHEBI:15378"/>
        <dbReference type="ChEBI" id="CHEBI:29985"/>
        <dbReference type="ChEBI" id="CHEBI:30616"/>
        <dbReference type="ChEBI" id="CHEBI:43474"/>
        <dbReference type="ChEBI" id="CHEBI:141005"/>
        <dbReference type="ChEBI" id="CHEBI:456216"/>
        <dbReference type="EC" id="6.3.2.17"/>
    </reaction>
</comment>
<keyword evidence="6" id="KW-0963">Cytoplasm</keyword>
<dbReference type="EMBL" id="SRPY01000050">
    <property type="protein sequence ID" value="KAG5929595.1"/>
    <property type="molecule type" value="Genomic_DNA"/>
</dbReference>
<name>A0A8K0JHM1_9HYPO</name>
<evidence type="ECO:0000256" key="3">
    <source>
        <dbReference type="ARBA" id="ARBA00004496"/>
    </source>
</evidence>
<feature type="binding site" evidence="19">
    <location>
        <position position="261"/>
    </location>
    <ligand>
        <name>Mg(2+)</name>
        <dbReference type="ChEBI" id="CHEBI:18420"/>
        <label>1</label>
    </ligand>
</feature>
<dbReference type="SUPFAM" id="SSF53244">
    <property type="entry name" value="MurD-like peptide ligases, peptide-binding domain"/>
    <property type="match status" value="1"/>
</dbReference>
<keyword evidence="7 17" id="KW-0554">One-carbon metabolism</keyword>
<keyword evidence="15" id="KW-0472">Membrane</keyword>
<feature type="binding site" evidence="19">
    <location>
        <position position="231"/>
    </location>
    <ligand>
        <name>Mg(2+)</name>
        <dbReference type="ChEBI" id="CHEBI:18420"/>
        <label>1</label>
    </ligand>
</feature>
<keyword evidence="12 18" id="KW-0067">ATP-binding</keyword>
<evidence type="ECO:0000256" key="5">
    <source>
        <dbReference type="ARBA" id="ARBA00008276"/>
    </source>
</evidence>
<evidence type="ECO:0000256" key="9">
    <source>
        <dbReference type="ARBA" id="ARBA00022723"/>
    </source>
</evidence>
<evidence type="ECO:0000256" key="6">
    <source>
        <dbReference type="ARBA" id="ARBA00022490"/>
    </source>
</evidence>
<evidence type="ECO:0000256" key="15">
    <source>
        <dbReference type="ARBA" id="ARBA00023136"/>
    </source>
</evidence>
<evidence type="ECO:0000256" key="8">
    <source>
        <dbReference type="ARBA" id="ARBA00022598"/>
    </source>
</evidence>
<dbReference type="InterPro" id="IPR018109">
    <property type="entry name" value="Folylpolyglutamate_synth_CS"/>
</dbReference>
<evidence type="ECO:0000256" key="7">
    <source>
        <dbReference type="ARBA" id="ARBA00022563"/>
    </source>
</evidence>
<evidence type="ECO:0000256" key="13">
    <source>
        <dbReference type="ARBA" id="ARBA00022842"/>
    </source>
</evidence>
<dbReference type="GO" id="GO:0006730">
    <property type="term" value="P:one-carbon metabolic process"/>
    <property type="evidence" value="ECO:0007669"/>
    <property type="project" value="UniProtKB-KW"/>
</dbReference>